<sequence>MRTTIFRKAGFIPFVLILLLISSFSHGFEADSAQSSIILTTDIASAENQEIFSPYDTVYALVTLTGIPPGKYIADISWVNSSGTMNQYSPVSLSIAPNSPFTFYSWLRLLKNSPLKSTMTGKTFSADSLGKWVVTVSIEDIFFKTVEFEIQ</sequence>
<comment type="caution">
    <text evidence="1">The sequence shown here is derived from an EMBL/GenBank/DDBJ whole genome shotgun (WGS) entry which is preliminary data.</text>
</comment>
<accession>A0ABS3ATW9</accession>
<evidence type="ECO:0000313" key="2">
    <source>
        <dbReference type="Proteomes" id="UP000717534"/>
    </source>
</evidence>
<protein>
    <submittedName>
        <fullName evidence="1">Uncharacterized protein</fullName>
    </submittedName>
</protein>
<dbReference type="Proteomes" id="UP000717534">
    <property type="component" value="Unassembled WGS sequence"/>
</dbReference>
<dbReference type="EMBL" id="JAFITO010000022">
    <property type="protein sequence ID" value="MBN4068534.1"/>
    <property type="molecule type" value="Genomic_DNA"/>
</dbReference>
<proteinExistence type="predicted"/>
<gene>
    <name evidence="1" type="ORF">JYU06_03315</name>
</gene>
<organism evidence="1 2">
    <name type="scientific">Desulfotalea psychrophila</name>
    <dbReference type="NCBI Taxonomy" id="84980"/>
    <lineage>
        <taxon>Bacteria</taxon>
        <taxon>Pseudomonadati</taxon>
        <taxon>Thermodesulfobacteriota</taxon>
        <taxon>Desulfobulbia</taxon>
        <taxon>Desulfobulbales</taxon>
        <taxon>Desulfocapsaceae</taxon>
        <taxon>Desulfotalea</taxon>
    </lineage>
</organism>
<name>A0ABS3ATW9_9BACT</name>
<evidence type="ECO:0000313" key="1">
    <source>
        <dbReference type="EMBL" id="MBN4068534.1"/>
    </source>
</evidence>
<reference evidence="1 2" key="1">
    <citation type="submission" date="2021-02" db="EMBL/GenBank/DDBJ databases">
        <title>Activity-based single-cell genomes from oceanic crustal fluid captures similar information to metagenomic and metatranscriptomic surveys with orders of magnitude less sampling.</title>
        <authorList>
            <person name="D'Angelo T.S."/>
            <person name="Orcutt B.N."/>
        </authorList>
    </citation>
    <scope>NUCLEOTIDE SEQUENCE [LARGE SCALE GENOMIC DNA]</scope>
    <source>
        <strain evidence="1">AH-315-G02</strain>
    </source>
</reference>
<keyword evidence="2" id="KW-1185">Reference proteome</keyword>